<organism evidence="1 2">
    <name type="scientific">Levilinea saccharolytica</name>
    <dbReference type="NCBI Taxonomy" id="229921"/>
    <lineage>
        <taxon>Bacteria</taxon>
        <taxon>Bacillati</taxon>
        <taxon>Chloroflexota</taxon>
        <taxon>Anaerolineae</taxon>
        <taxon>Anaerolineales</taxon>
        <taxon>Anaerolineaceae</taxon>
        <taxon>Levilinea</taxon>
    </lineage>
</organism>
<sequence>MKVRKLDTENKRDRSKFIQFAFDLYHESPYWVPPIRSDQEAQLNRGKHPFYKHSIADFFVVESGSQVVGRAAVLHNRKFTSHHQDPAGFFYYFDFIEDPQVVQQLSGACLDWCRQHELTSLLGARGFTRSSGVGVLVEGFEFLPAMGIAYNYPYYGPLLEAEGFVKETDHLSGYLSVEHQPPPQIYQIAEKVKQRGNFWVKSFTSKAEMAEWIPRVNQVHHEAFLNNPNFIPSTDEEFVEMARTMIQIANPRMIKLIVHGENEVAGFIISYPNISKALQRTKGRVFPFGWIDLLLEKKRTSLADLNGVGLLPRYQGLGANAMLYVELEKTLRSVPGLKQVEIIQVDERNFKSRSDMENMGVTWQKRHRTYRRRIEP</sequence>
<dbReference type="OrthoDB" id="9806005at2"/>
<protein>
    <recommendedName>
        <fullName evidence="3">N-acetyltransferase domain-containing protein</fullName>
    </recommendedName>
</protein>
<dbReference type="InterPro" id="IPR016181">
    <property type="entry name" value="Acyl_CoA_acyltransferase"/>
</dbReference>
<dbReference type="AlphaFoldDB" id="A0A0P6YPX9"/>
<dbReference type="EMBL" id="LGCM01000027">
    <property type="protein sequence ID" value="KPL85049.1"/>
    <property type="molecule type" value="Genomic_DNA"/>
</dbReference>
<dbReference type="RefSeq" id="WP_062418529.1">
    <property type="nucleotide sequence ID" value="NZ_DF967974.1"/>
</dbReference>
<evidence type="ECO:0008006" key="3">
    <source>
        <dbReference type="Google" id="ProtNLM"/>
    </source>
</evidence>
<comment type="caution">
    <text evidence="1">The sequence shown here is derived from an EMBL/GenBank/DDBJ whole genome shotgun (WGS) entry which is preliminary data.</text>
</comment>
<dbReference type="PANTHER" id="PTHR41368:SF1">
    <property type="entry name" value="PROTEIN YGHO"/>
    <property type="match status" value="1"/>
</dbReference>
<dbReference type="PANTHER" id="PTHR41368">
    <property type="entry name" value="PROTEIN YGHO"/>
    <property type="match status" value="1"/>
</dbReference>
<gene>
    <name evidence="1" type="ORF">ADN01_06650</name>
</gene>
<dbReference type="Proteomes" id="UP000050501">
    <property type="component" value="Unassembled WGS sequence"/>
</dbReference>
<name>A0A0P6YPX9_9CHLR</name>
<dbReference type="SUPFAM" id="SSF55729">
    <property type="entry name" value="Acyl-CoA N-acyltransferases (Nat)"/>
    <property type="match status" value="1"/>
</dbReference>
<keyword evidence="2" id="KW-1185">Reference proteome</keyword>
<evidence type="ECO:0000313" key="1">
    <source>
        <dbReference type="EMBL" id="KPL85049.1"/>
    </source>
</evidence>
<accession>A0A0P6YPX9</accession>
<proteinExistence type="predicted"/>
<dbReference type="STRING" id="229921.ADN01_06650"/>
<dbReference type="InterPro" id="IPR039968">
    <property type="entry name" value="BcerS-like"/>
</dbReference>
<dbReference type="Gene3D" id="3.40.630.30">
    <property type="match status" value="1"/>
</dbReference>
<evidence type="ECO:0000313" key="2">
    <source>
        <dbReference type="Proteomes" id="UP000050501"/>
    </source>
</evidence>
<reference evidence="1 2" key="1">
    <citation type="submission" date="2015-07" db="EMBL/GenBank/DDBJ databases">
        <title>Genome sequence of Levilinea saccharolytica DSM 16555.</title>
        <authorList>
            <person name="Hemp J."/>
            <person name="Ward L.M."/>
            <person name="Pace L.A."/>
            <person name="Fischer W.W."/>
        </authorList>
    </citation>
    <scope>NUCLEOTIDE SEQUENCE [LARGE SCALE GENOMIC DNA]</scope>
    <source>
        <strain evidence="1 2">KIBI-1</strain>
    </source>
</reference>